<sequence>MKKIDEIRKRHKNRKNSFSFSSKQSTFHSHQHSADDFSEYKEYKKPTNDQNNWHPLFQVQTFIVKCLISGCLVLATGIVYKQADSRLNVVKSGVSKAMNDEFKFAKVSGWYEDTFGKPLALLPFLDQSPDKNNKENKSNKMAYAEPVSGQVTRKFSAANKGVLVKTSANSQVKAVKDGFVVYVGKKAKTGETVIIQHKDGSESWYGKLDNVDVKTYDFVKKGQKVGKVSNGDHNQKGTFYFALKEGNQFVDPIQVIKFE</sequence>
<dbReference type="Gene3D" id="2.70.70.10">
    <property type="entry name" value="Glucose Permease (Domain IIA)"/>
    <property type="match status" value="1"/>
</dbReference>
<feature type="compositionally biased region" description="Low complexity" evidence="1">
    <location>
        <begin position="17"/>
        <end position="28"/>
    </location>
</feature>
<dbReference type="PANTHER" id="PTHR21666:SF274">
    <property type="entry name" value="STAGE IV SPORULATION PROTEIN FA"/>
    <property type="match status" value="1"/>
</dbReference>
<feature type="domain" description="M23ase beta-sheet core" evidence="2">
    <location>
        <begin position="159"/>
        <end position="252"/>
    </location>
</feature>
<dbReference type="InterPro" id="IPR050570">
    <property type="entry name" value="Cell_wall_metabolism_enzyme"/>
</dbReference>
<dbReference type="InterPro" id="IPR011055">
    <property type="entry name" value="Dup_hybrid_motif"/>
</dbReference>
<dbReference type="Pfam" id="PF01551">
    <property type="entry name" value="Peptidase_M23"/>
    <property type="match status" value="1"/>
</dbReference>
<organism evidence="3 4">
    <name type="scientific">Scopulibacillus cellulosilyticus</name>
    <dbReference type="NCBI Taxonomy" id="2665665"/>
    <lineage>
        <taxon>Bacteria</taxon>
        <taxon>Bacillati</taxon>
        <taxon>Bacillota</taxon>
        <taxon>Bacilli</taxon>
        <taxon>Bacillales</taxon>
        <taxon>Sporolactobacillaceae</taxon>
        <taxon>Scopulibacillus</taxon>
    </lineage>
</organism>
<dbReference type="EMBL" id="JBHTCO010000011">
    <property type="protein sequence ID" value="MFC7393195.1"/>
    <property type="molecule type" value="Genomic_DNA"/>
</dbReference>
<gene>
    <name evidence="3" type="ORF">ACFQRG_09475</name>
</gene>
<proteinExistence type="predicted"/>
<dbReference type="PANTHER" id="PTHR21666">
    <property type="entry name" value="PEPTIDASE-RELATED"/>
    <property type="match status" value="1"/>
</dbReference>
<protein>
    <submittedName>
        <fullName evidence="3">Peptidoglycan DD-metalloendopeptidase family protein</fullName>
    </submittedName>
</protein>
<name>A0ABW2PZL6_9BACL</name>
<keyword evidence="4" id="KW-1185">Reference proteome</keyword>
<evidence type="ECO:0000313" key="4">
    <source>
        <dbReference type="Proteomes" id="UP001596505"/>
    </source>
</evidence>
<dbReference type="CDD" id="cd12797">
    <property type="entry name" value="M23_peptidase"/>
    <property type="match status" value="1"/>
</dbReference>
<reference evidence="4" key="1">
    <citation type="journal article" date="2019" name="Int. J. Syst. Evol. Microbiol.">
        <title>The Global Catalogue of Microorganisms (GCM) 10K type strain sequencing project: providing services to taxonomists for standard genome sequencing and annotation.</title>
        <authorList>
            <consortium name="The Broad Institute Genomics Platform"/>
            <consortium name="The Broad Institute Genome Sequencing Center for Infectious Disease"/>
            <person name="Wu L."/>
            <person name="Ma J."/>
        </authorList>
    </citation>
    <scope>NUCLEOTIDE SEQUENCE [LARGE SCALE GENOMIC DNA]</scope>
    <source>
        <strain evidence="4">CGMCC 1.16305</strain>
    </source>
</reference>
<dbReference type="SUPFAM" id="SSF51261">
    <property type="entry name" value="Duplicated hybrid motif"/>
    <property type="match status" value="1"/>
</dbReference>
<dbReference type="Proteomes" id="UP001596505">
    <property type="component" value="Unassembled WGS sequence"/>
</dbReference>
<dbReference type="RefSeq" id="WP_380965654.1">
    <property type="nucleotide sequence ID" value="NZ_JBHTCO010000011.1"/>
</dbReference>
<feature type="region of interest" description="Disordered" evidence="1">
    <location>
        <begin position="1"/>
        <end position="32"/>
    </location>
</feature>
<evidence type="ECO:0000313" key="3">
    <source>
        <dbReference type="EMBL" id="MFC7393195.1"/>
    </source>
</evidence>
<dbReference type="InterPro" id="IPR016047">
    <property type="entry name" value="M23ase_b-sheet_dom"/>
</dbReference>
<evidence type="ECO:0000256" key="1">
    <source>
        <dbReference type="SAM" id="MobiDB-lite"/>
    </source>
</evidence>
<comment type="caution">
    <text evidence="3">The sequence shown here is derived from an EMBL/GenBank/DDBJ whole genome shotgun (WGS) entry which is preliminary data.</text>
</comment>
<accession>A0ABW2PZL6</accession>
<evidence type="ECO:0000259" key="2">
    <source>
        <dbReference type="Pfam" id="PF01551"/>
    </source>
</evidence>